<dbReference type="Proteomes" id="UP000030762">
    <property type="component" value="Unassembled WGS sequence"/>
</dbReference>
<proteinExistence type="predicted"/>
<dbReference type="InParanoid" id="T0RYP3"/>
<dbReference type="GeneID" id="19945472"/>
<sequence>MNLKRPLSPPAKPRRAGTAIDDDAWLDVLLALKVYRLLYGHCKVPLSFFIPRLDHTPTAWPLHLTGMRLGASVKTLRTCYLPVRYVLALDAIGFVWRQDGRLIPTGASLFDEIDAVPFAAMIAALEEHVATHQTTAIPAQATFVHTSAWHRSWTYVLADVVPELEAHFYQLSDAQMARLGDLGYCQRLPLWDDLMDLLQRYYTHVVPPGSGVAIDFVVPGDAAAWPRQWHGLELGLLFWSVGLTCTTLAESRKRDLKTHKYVFNTVHTWATVIEALATYESVSATKSFVLGRSYVTPTTALWPEALRGYPLGRWYEVMCRAETSLLLPSS</sequence>
<gene>
    <name evidence="2" type="ORF">SDRG_04745</name>
</gene>
<dbReference type="VEuPathDB" id="FungiDB:SDRG_04745"/>
<name>T0RYP3_SAPDV</name>
<dbReference type="EMBL" id="JH767143">
    <property type="protein sequence ID" value="EQC37718.1"/>
    <property type="molecule type" value="Genomic_DNA"/>
</dbReference>
<dbReference type="InterPro" id="IPR005114">
    <property type="entry name" value="Helicase_assoc"/>
</dbReference>
<organism evidence="2 3">
    <name type="scientific">Saprolegnia diclina (strain VS20)</name>
    <dbReference type="NCBI Taxonomy" id="1156394"/>
    <lineage>
        <taxon>Eukaryota</taxon>
        <taxon>Sar</taxon>
        <taxon>Stramenopiles</taxon>
        <taxon>Oomycota</taxon>
        <taxon>Saprolegniomycetes</taxon>
        <taxon>Saprolegniales</taxon>
        <taxon>Saprolegniaceae</taxon>
        <taxon>Saprolegnia</taxon>
    </lineage>
</organism>
<dbReference type="PANTHER" id="PTHR37066:SF1">
    <property type="entry name" value="LNS2_PITP DOMAIN-CONTAINING PROTEIN"/>
    <property type="match status" value="1"/>
</dbReference>
<protein>
    <recommendedName>
        <fullName evidence="1">Helicase-associated domain-containing protein</fullName>
    </recommendedName>
</protein>
<evidence type="ECO:0000313" key="2">
    <source>
        <dbReference type="EMBL" id="EQC37718.1"/>
    </source>
</evidence>
<dbReference type="Pfam" id="PF03457">
    <property type="entry name" value="HA"/>
    <property type="match status" value="1"/>
</dbReference>
<dbReference type="OrthoDB" id="66498at2759"/>
<keyword evidence="3" id="KW-1185">Reference proteome</keyword>
<reference evidence="2 3" key="1">
    <citation type="submission" date="2012-04" db="EMBL/GenBank/DDBJ databases">
        <title>The Genome Sequence of Saprolegnia declina VS20.</title>
        <authorList>
            <consortium name="The Broad Institute Genome Sequencing Platform"/>
            <person name="Russ C."/>
            <person name="Nusbaum C."/>
            <person name="Tyler B."/>
            <person name="van West P."/>
            <person name="Dieguez-Uribeondo J."/>
            <person name="de Bruijn I."/>
            <person name="Tripathy S."/>
            <person name="Jiang R."/>
            <person name="Young S.K."/>
            <person name="Zeng Q."/>
            <person name="Gargeya S."/>
            <person name="Fitzgerald M."/>
            <person name="Haas B."/>
            <person name="Abouelleil A."/>
            <person name="Alvarado L."/>
            <person name="Arachchi H.M."/>
            <person name="Berlin A."/>
            <person name="Chapman S.B."/>
            <person name="Goldberg J."/>
            <person name="Griggs A."/>
            <person name="Gujja S."/>
            <person name="Hansen M."/>
            <person name="Howarth C."/>
            <person name="Imamovic A."/>
            <person name="Larimer J."/>
            <person name="McCowen C."/>
            <person name="Montmayeur A."/>
            <person name="Murphy C."/>
            <person name="Neiman D."/>
            <person name="Pearson M."/>
            <person name="Priest M."/>
            <person name="Roberts A."/>
            <person name="Saif S."/>
            <person name="Shea T."/>
            <person name="Sisk P."/>
            <person name="Sykes S."/>
            <person name="Wortman J."/>
            <person name="Nusbaum C."/>
            <person name="Birren B."/>
        </authorList>
    </citation>
    <scope>NUCLEOTIDE SEQUENCE [LARGE SCALE GENOMIC DNA]</scope>
    <source>
        <strain evidence="2 3">VS20</strain>
    </source>
</reference>
<accession>T0RYP3</accession>
<evidence type="ECO:0000313" key="3">
    <source>
        <dbReference type="Proteomes" id="UP000030762"/>
    </source>
</evidence>
<dbReference type="PANTHER" id="PTHR37066">
    <property type="entry name" value="HELICASE-ASSOCIATED"/>
    <property type="match status" value="1"/>
</dbReference>
<evidence type="ECO:0000259" key="1">
    <source>
        <dbReference type="Pfam" id="PF03457"/>
    </source>
</evidence>
<dbReference type="RefSeq" id="XP_008608651.1">
    <property type="nucleotide sequence ID" value="XM_008610429.1"/>
</dbReference>
<feature type="domain" description="Helicase-associated" evidence="1">
    <location>
        <begin position="22"/>
        <end position="94"/>
    </location>
</feature>
<dbReference type="AlphaFoldDB" id="T0RYP3"/>